<dbReference type="Proteomes" id="UP000766486">
    <property type="component" value="Unassembled WGS sequence"/>
</dbReference>
<feature type="region of interest" description="Disordered" evidence="1">
    <location>
        <begin position="57"/>
        <end position="91"/>
    </location>
</feature>
<gene>
    <name evidence="2" type="ORF">CLO192961_LOCUS252363</name>
</gene>
<evidence type="ECO:0000313" key="3">
    <source>
        <dbReference type="Proteomes" id="UP000766486"/>
    </source>
</evidence>
<name>A0ABY6UGY4_BIOOC</name>
<proteinExistence type="predicted"/>
<evidence type="ECO:0000313" key="2">
    <source>
        <dbReference type="EMBL" id="VUC29309.1"/>
    </source>
</evidence>
<dbReference type="EMBL" id="CABFNS010000798">
    <property type="protein sequence ID" value="VUC29309.1"/>
    <property type="molecule type" value="Genomic_DNA"/>
</dbReference>
<sequence>MEMIDIADVKDFISSQVERIEPDLSFDELHASLRTGTVPSRMRNINKRLGDLQRWQNEHQLNRSMSQSAATQQNPLGDQHDVDDDSTAASERDHLPLITKYSLAITDLVMDLWEAIFDRI</sequence>
<reference evidence="2 3" key="1">
    <citation type="submission" date="2019-06" db="EMBL/GenBank/DDBJ databases">
        <authorList>
            <person name="Broberg M."/>
        </authorList>
    </citation>
    <scope>NUCLEOTIDE SEQUENCE [LARGE SCALE GENOMIC DNA]</scope>
</reference>
<protein>
    <submittedName>
        <fullName evidence="2">Uncharacterized protein</fullName>
    </submittedName>
</protein>
<keyword evidence="3" id="KW-1185">Reference proteome</keyword>
<evidence type="ECO:0000256" key="1">
    <source>
        <dbReference type="SAM" id="MobiDB-lite"/>
    </source>
</evidence>
<comment type="caution">
    <text evidence="2">The sequence shown here is derived from an EMBL/GenBank/DDBJ whole genome shotgun (WGS) entry which is preliminary data.</text>
</comment>
<organism evidence="2 3">
    <name type="scientific">Bionectria ochroleuca</name>
    <name type="common">Gliocladium roseum</name>
    <dbReference type="NCBI Taxonomy" id="29856"/>
    <lineage>
        <taxon>Eukaryota</taxon>
        <taxon>Fungi</taxon>
        <taxon>Dikarya</taxon>
        <taxon>Ascomycota</taxon>
        <taxon>Pezizomycotina</taxon>
        <taxon>Sordariomycetes</taxon>
        <taxon>Hypocreomycetidae</taxon>
        <taxon>Hypocreales</taxon>
        <taxon>Bionectriaceae</taxon>
        <taxon>Clonostachys</taxon>
    </lineage>
</organism>
<accession>A0ABY6UGY4</accession>
<feature type="compositionally biased region" description="Polar residues" evidence="1">
    <location>
        <begin position="62"/>
        <end position="76"/>
    </location>
</feature>